<accession>A0A0D5XSN5</accession>
<reference evidence="1 2" key="1">
    <citation type="journal article" date="2015" name="Mol. Plant Microbe Interact.">
        <title>Comparative Genomic Analysis of Pseudomonas chlororaphis PCL1606 Reveals New Insight into Antifungal Compounds Involved in Biocontrol.</title>
        <authorList>
            <person name="Calderon C.E."/>
            <person name="Ramos C."/>
            <person name="de Vicente A."/>
            <person name="Cazorla F.M."/>
        </authorList>
    </citation>
    <scope>NUCLEOTIDE SEQUENCE [LARGE SCALE GENOMIC DNA]</scope>
    <source>
        <strain evidence="1 2">PCL1606</strain>
    </source>
</reference>
<dbReference type="PATRIC" id="fig|587753.10.peg.223"/>
<dbReference type="Pfam" id="PF09523">
    <property type="entry name" value="DUF2390"/>
    <property type="match status" value="1"/>
</dbReference>
<dbReference type="RefSeq" id="WP_045880619.1">
    <property type="nucleotide sequence ID" value="NZ_CP011110.1"/>
</dbReference>
<evidence type="ECO:0000313" key="2">
    <source>
        <dbReference type="Proteomes" id="UP000032748"/>
    </source>
</evidence>
<dbReference type="InterPro" id="IPR012659">
    <property type="entry name" value="CHP02444"/>
</dbReference>
<evidence type="ECO:0000313" key="1">
    <source>
        <dbReference type="EMBL" id="AKA21679.1"/>
    </source>
</evidence>
<dbReference type="KEGG" id="pcz:PCL1606_02240"/>
<dbReference type="AlphaFoldDB" id="A0A0D5XSN5"/>
<dbReference type="OrthoDB" id="5795846at2"/>
<dbReference type="Proteomes" id="UP000032748">
    <property type="component" value="Chromosome"/>
</dbReference>
<sequence>MPSDLWSFTLKTYARPGVEKACLDLQGAGANVCLLLCAAWLGARGVACDPQRLQQLRALGQPWHDEVVRPLRQLRTQWRPAAANDPELASLRERVKALELEAERQLLVRLEALAGEWPGDEAQDLMSWLEGLAAEAANLNRDALQALRVAVTDA</sequence>
<dbReference type="EMBL" id="CP011110">
    <property type="protein sequence ID" value="AKA21679.1"/>
    <property type="molecule type" value="Genomic_DNA"/>
</dbReference>
<dbReference type="NCBIfam" id="TIGR02444">
    <property type="entry name" value="TIGR02444 family protein"/>
    <property type="match status" value="1"/>
</dbReference>
<evidence type="ECO:0008006" key="3">
    <source>
        <dbReference type="Google" id="ProtNLM"/>
    </source>
</evidence>
<gene>
    <name evidence="1" type="ORF">PCL1606_02240</name>
</gene>
<protein>
    <recommendedName>
        <fullName evidence="3">TIGR02444 family protein</fullName>
    </recommendedName>
</protein>
<proteinExistence type="predicted"/>
<name>A0A0D5XSN5_9PSED</name>
<organism evidence="1 2">
    <name type="scientific">Pseudomonas chlororaphis</name>
    <dbReference type="NCBI Taxonomy" id="587753"/>
    <lineage>
        <taxon>Bacteria</taxon>
        <taxon>Pseudomonadati</taxon>
        <taxon>Pseudomonadota</taxon>
        <taxon>Gammaproteobacteria</taxon>
        <taxon>Pseudomonadales</taxon>
        <taxon>Pseudomonadaceae</taxon>
        <taxon>Pseudomonas</taxon>
    </lineage>
</organism>